<evidence type="ECO:0000313" key="5">
    <source>
        <dbReference type="Proteomes" id="UP001149165"/>
    </source>
</evidence>
<gene>
    <name evidence="4" type="ORF">N7456_002656</name>
</gene>
<keyword evidence="3" id="KW-0812">Transmembrane</keyword>
<dbReference type="GO" id="GO:0043386">
    <property type="term" value="P:mycotoxin biosynthetic process"/>
    <property type="evidence" value="ECO:0007669"/>
    <property type="project" value="InterPro"/>
</dbReference>
<dbReference type="PANTHER" id="PTHR33365:SF12">
    <property type="entry name" value="TAT PATHWAY SIGNAL SEQUENCE"/>
    <property type="match status" value="1"/>
</dbReference>
<dbReference type="EMBL" id="JAPQKH010000002">
    <property type="protein sequence ID" value="KAJ5114122.1"/>
    <property type="molecule type" value="Genomic_DNA"/>
</dbReference>
<evidence type="ECO:0000256" key="1">
    <source>
        <dbReference type="ARBA" id="ARBA00035112"/>
    </source>
</evidence>
<sequence>MESRLSKLWSRTKYAQLDSSDPESEAGTKSSLQNSPQSSYLRRSIPWLAHITFVCITATLLLRAIQIRRQTVGPLFTQEYETAVQKCGFKDPLELSGEFEAKSPWRGGGNADVDAAWESLELNSAMSVSRDEIEKIKKLRNSSVVLPNGGYMASIGGFHQMHCLNVIRKATYLDYYMVHEAHFFAKPTARHHIDHCVEMLRQILMCSADMHLITYDWVDGWDYPWPDFSTNQFCRDYKSVHEWGKSRVAKTDSVGGMLLKPADAITRKLPPN</sequence>
<name>A0A9W9KQE3_9EURO</name>
<evidence type="ECO:0008006" key="6">
    <source>
        <dbReference type="Google" id="ProtNLM"/>
    </source>
</evidence>
<dbReference type="InterPro" id="IPR021765">
    <property type="entry name" value="UstYa-like"/>
</dbReference>
<dbReference type="PANTHER" id="PTHR33365">
    <property type="entry name" value="YALI0B05434P"/>
    <property type="match status" value="1"/>
</dbReference>
<dbReference type="Proteomes" id="UP001149165">
    <property type="component" value="Unassembled WGS sequence"/>
</dbReference>
<organism evidence="4 5">
    <name type="scientific">Penicillium angulare</name>
    <dbReference type="NCBI Taxonomy" id="116970"/>
    <lineage>
        <taxon>Eukaryota</taxon>
        <taxon>Fungi</taxon>
        <taxon>Dikarya</taxon>
        <taxon>Ascomycota</taxon>
        <taxon>Pezizomycotina</taxon>
        <taxon>Eurotiomycetes</taxon>
        <taxon>Eurotiomycetidae</taxon>
        <taxon>Eurotiales</taxon>
        <taxon>Aspergillaceae</taxon>
        <taxon>Penicillium</taxon>
    </lineage>
</organism>
<accession>A0A9W9KQE3</accession>
<feature type="region of interest" description="Disordered" evidence="2">
    <location>
        <begin position="16"/>
        <end position="36"/>
    </location>
</feature>
<feature type="transmembrane region" description="Helical" evidence="3">
    <location>
        <begin position="45"/>
        <end position="65"/>
    </location>
</feature>
<feature type="compositionally biased region" description="Polar residues" evidence="2">
    <location>
        <begin position="27"/>
        <end position="36"/>
    </location>
</feature>
<dbReference type="Pfam" id="PF11807">
    <property type="entry name" value="UstYa"/>
    <property type="match status" value="1"/>
</dbReference>
<comment type="caution">
    <text evidence="4">The sequence shown here is derived from an EMBL/GenBank/DDBJ whole genome shotgun (WGS) entry which is preliminary data.</text>
</comment>
<dbReference type="OrthoDB" id="3687641at2759"/>
<reference evidence="4" key="1">
    <citation type="submission" date="2022-11" db="EMBL/GenBank/DDBJ databases">
        <authorList>
            <person name="Petersen C."/>
        </authorList>
    </citation>
    <scope>NUCLEOTIDE SEQUENCE</scope>
    <source>
        <strain evidence="4">IBT 30069</strain>
    </source>
</reference>
<dbReference type="AlphaFoldDB" id="A0A9W9KQE3"/>
<keyword evidence="3" id="KW-0472">Membrane</keyword>
<comment type="similarity">
    <text evidence="1">Belongs to the ustYa family.</text>
</comment>
<proteinExistence type="inferred from homology"/>
<evidence type="ECO:0000256" key="3">
    <source>
        <dbReference type="SAM" id="Phobius"/>
    </source>
</evidence>
<evidence type="ECO:0000256" key="2">
    <source>
        <dbReference type="SAM" id="MobiDB-lite"/>
    </source>
</evidence>
<evidence type="ECO:0000313" key="4">
    <source>
        <dbReference type="EMBL" id="KAJ5114122.1"/>
    </source>
</evidence>
<protein>
    <recommendedName>
        <fullName evidence="6">Tat pathway signal sequence</fullName>
    </recommendedName>
</protein>
<keyword evidence="5" id="KW-1185">Reference proteome</keyword>
<keyword evidence="3" id="KW-1133">Transmembrane helix</keyword>
<reference evidence="4" key="2">
    <citation type="journal article" date="2023" name="IMA Fungus">
        <title>Comparative genomic study of the Penicillium genus elucidates a diverse pangenome and 15 lateral gene transfer events.</title>
        <authorList>
            <person name="Petersen C."/>
            <person name="Sorensen T."/>
            <person name="Nielsen M.R."/>
            <person name="Sondergaard T.E."/>
            <person name="Sorensen J.L."/>
            <person name="Fitzpatrick D.A."/>
            <person name="Frisvad J.C."/>
            <person name="Nielsen K.L."/>
        </authorList>
    </citation>
    <scope>NUCLEOTIDE SEQUENCE</scope>
    <source>
        <strain evidence="4">IBT 30069</strain>
    </source>
</reference>